<evidence type="ECO:0000313" key="2">
    <source>
        <dbReference type="EMBL" id="KAH9367080.1"/>
    </source>
</evidence>
<sequence>MEDDQGAAGQLTEVTLTNTDGDGAVEGNATPVVVQRALDDVMSDGGTAADSAADEPPTKAPAFRRSSLRPAPSVPPDRSANGNRRTSLLVPSLGRRAAMQWIICVYAPNTVNERKAFFEGLRLYCDSDKHSPQGVNRYALELLRDAMTERAFISEVARARAYARHKLAGALNHAPCTQLASRASHVR</sequence>
<organism evidence="2 3">
    <name type="scientific">Haemaphysalis longicornis</name>
    <name type="common">Bush tick</name>
    <dbReference type="NCBI Taxonomy" id="44386"/>
    <lineage>
        <taxon>Eukaryota</taxon>
        <taxon>Metazoa</taxon>
        <taxon>Ecdysozoa</taxon>
        <taxon>Arthropoda</taxon>
        <taxon>Chelicerata</taxon>
        <taxon>Arachnida</taxon>
        <taxon>Acari</taxon>
        <taxon>Parasitiformes</taxon>
        <taxon>Ixodida</taxon>
        <taxon>Ixodoidea</taxon>
        <taxon>Ixodidae</taxon>
        <taxon>Haemaphysalinae</taxon>
        <taxon>Haemaphysalis</taxon>
    </lineage>
</organism>
<accession>A0A9J6FXH4</accession>
<dbReference type="VEuPathDB" id="VectorBase:HLOH_043786"/>
<dbReference type="AlphaFoldDB" id="A0A9J6FXH4"/>
<reference evidence="2 3" key="1">
    <citation type="journal article" date="2020" name="Cell">
        <title>Large-Scale Comparative Analyses of Tick Genomes Elucidate Their Genetic Diversity and Vector Capacities.</title>
        <authorList>
            <consortium name="Tick Genome and Microbiome Consortium (TIGMIC)"/>
            <person name="Jia N."/>
            <person name="Wang J."/>
            <person name="Shi W."/>
            <person name="Du L."/>
            <person name="Sun Y."/>
            <person name="Zhan W."/>
            <person name="Jiang J.F."/>
            <person name="Wang Q."/>
            <person name="Zhang B."/>
            <person name="Ji P."/>
            <person name="Bell-Sakyi L."/>
            <person name="Cui X.M."/>
            <person name="Yuan T.T."/>
            <person name="Jiang B.G."/>
            <person name="Yang W.F."/>
            <person name="Lam T.T."/>
            <person name="Chang Q.C."/>
            <person name="Ding S.J."/>
            <person name="Wang X.J."/>
            <person name="Zhu J.G."/>
            <person name="Ruan X.D."/>
            <person name="Zhao L."/>
            <person name="Wei J.T."/>
            <person name="Ye R.Z."/>
            <person name="Que T.C."/>
            <person name="Du C.H."/>
            <person name="Zhou Y.H."/>
            <person name="Cheng J.X."/>
            <person name="Dai P.F."/>
            <person name="Guo W.B."/>
            <person name="Han X.H."/>
            <person name="Huang E.J."/>
            <person name="Li L.F."/>
            <person name="Wei W."/>
            <person name="Gao Y.C."/>
            <person name="Liu J.Z."/>
            <person name="Shao H.Z."/>
            <person name="Wang X."/>
            <person name="Wang C.C."/>
            <person name="Yang T.C."/>
            <person name="Huo Q.B."/>
            <person name="Li W."/>
            <person name="Chen H.Y."/>
            <person name="Chen S.E."/>
            <person name="Zhou L.G."/>
            <person name="Ni X.B."/>
            <person name="Tian J.H."/>
            <person name="Sheng Y."/>
            <person name="Liu T."/>
            <person name="Pan Y.S."/>
            <person name="Xia L.Y."/>
            <person name="Li J."/>
            <person name="Zhao F."/>
            <person name="Cao W.C."/>
        </authorList>
    </citation>
    <scope>NUCLEOTIDE SEQUENCE [LARGE SCALE GENOMIC DNA]</scope>
    <source>
        <strain evidence="2">HaeL-2018</strain>
    </source>
</reference>
<evidence type="ECO:0000256" key="1">
    <source>
        <dbReference type="SAM" id="MobiDB-lite"/>
    </source>
</evidence>
<protein>
    <submittedName>
        <fullName evidence="2">Uncharacterized protein</fullName>
    </submittedName>
</protein>
<evidence type="ECO:0000313" key="3">
    <source>
        <dbReference type="Proteomes" id="UP000821853"/>
    </source>
</evidence>
<proteinExistence type="predicted"/>
<dbReference type="EMBL" id="JABSTR010000004">
    <property type="protein sequence ID" value="KAH9367080.1"/>
    <property type="molecule type" value="Genomic_DNA"/>
</dbReference>
<name>A0A9J6FXH4_HAELO</name>
<comment type="caution">
    <text evidence="2">The sequence shown here is derived from an EMBL/GenBank/DDBJ whole genome shotgun (WGS) entry which is preliminary data.</text>
</comment>
<keyword evidence="3" id="KW-1185">Reference proteome</keyword>
<gene>
    <name evidence="2" type="ORF">HPB48_021741</name>
</gene>
<dbReference type="Proteomes" id="UP000821853">
    <property type="component" value="Chromosome 2"/>
</dbReference>
<feature type="region of interest" description="Disordered" evidence="1">
    <location>
        <begin position="1"/>
        <end position="85"/>
    </location>
</feature>